<keyword evidence="9" id="KW-0067">ATP-binding</keyword>
<evidence type="ECO:0000256" key="6">
    <source>
        <dbReference type="ARBA" id="ARBA00022692"/>
    </source>
</evidence>
<dbReference type="CDD" id="cd01987">
    <property type="entry name" value="USP_KdpD-like"/>
    <property type="match status" value="1"/>
</dbReference>
<evidence type="ECO:0000313" key="17">
    <source>
        <dbReference type="Proteomes" id="UP000233293"/>
    </source>
</evidence>
<keyword evidence="8 16" id="KW-0418">Kinase</keyword>
<dbReference type="RefSeq" id="WP_101249898.1">
    <property type="nucleotide sequence ID" value="NZ_PIUM01000005.1"/>
</dbReference>
<organism evidence="16 17">
    <name type="scientific">Telmatospirillum siberiense</name>
    <dbReference type="NCBI Taxonomy" id="382514"/>
    <lineage>
        <taxon>Bacteria</taxon>
        <taxon>Pseudomonadati</taxon>
        <taxon>Pseudomonadota</taxon>
        <taxon>Alphaproteobacteria</taxon>
        <taxon>Rhodospirillales</taxon>
        <taxon>Rhodospirillaceae</taxon>
        <taxon>Telmatospirillum</taxon>
    </lineage>
</organism>
<dbReference type="AlphaFoldDB" id="A0A2N3PY86"/>
<name>A0A2N3PY86_9PROT</name>
<sequence>MADNDRDNRPSPDALLAEAQKETRGRLKIFLGAAPGVGKTYAMLETAHERQREGVDVVIGVVETHGRKETERLVRDLPALPSRIVDYRGRPFQEMDLEAILARRPRIVLVDELAHTNVPGSRHIKRYQDVEDILTAGIDVYSTLNIQHLESLNDVIERIAGIKVRETLPDSVLATADEIEMIDLPPEDLLKRLAEGKVYVPEQARRAVSNFFSAGNLTALREMALRHAAERVDAQMLNYRRAHAISGPWPTRERIIVCIGDDTASARLVRTAKRVAERRSAPWMAVYVETSRHGGLDEPQKDRIAQTMRLAEQLGGETVTLQGEDVAAEVVAFARERNASQIVVGRPRRRAWWRLPAATSVTRRILAKSEDFDVLLVGGEDTERSPRTFETKAPEQAWTWTSYLIAAIGVAAATGLGFVIDLWLPVPNISVAFLVAVMLIAMRLGRGAAVFASVASFLSFNFFFTEPRFSFAISDSQNILTIVFFLIAAIIVSNLASRVQVQVDATKTSARRTANLYEFSRKIAAGATRDDVLWAVVHHVAATIRGKSLVLLPDEGRLSIAAGYPPEDELGDKDAGAADWTWANGRPSGRGSTTLPAADWLFLPLKTARGPIGVLGMQMAGQEQLTPEDSRLLETLADQAAVAIERTILVADVEAARLAAETDRLRSALLSSLSHDLRTPLVSILGAASSLINYGDALEAKDRRDLAGTIQDEAERLNRFVQNLLDMTKLGSGALKPNADWADLNDVVRAAVDRSGKLLKGRQIKVDIDAGMPLLRLDSILMEQVFFNLLDNACKYSPPGSQVTIWARTSKDLALIEVCDQGAGIPEADRERVFDMFYRVEATDKQTAGTGLGLAICRGIVEAHDGTIKAEPGLHGAGTCIVIHLPLGAPPTLDSNETAGV</sequence>
<dbReference type="SUPFAM" id="SSF55874">
    <property type="entry name" value="ATPase domain of HSP90 chaperone/DNA topoisomerase II/histidine kinase"/>
    <property type="match status" value="1"/>
</dbReference>
<dbReference type="PANTHER" id="PTHR45569:SF1">
    <property type="entry name" value="SENSOR PROTEIN KDPD"/>
    <property type="match status" value="1"/>
</dbReference>
<dbReference type="InterPro" id="IPR005467">
    <property type="entry name" value="His_kinase_dom"/>
</dbReference>
<evidence type="ECO:0000256" key="8">
    <source>
        <dbReference type="ARBA" id="ARBA00022777"/>
    </source>
</evidence>
<comment type="subcellular location">
    <subcellularLocation>
        <location evidence="2">Membrane</location>
        <topology evidence="2">Multi-pass membrane protein</topology>
    </subcellularLocation>
</comment>
<dbReference type="Gene3D" id="1.10.287.130">
    <property type="match status" value="1"/>
</dbReference>
<protein>
    <recommendedName>
        <fullName evidence="3">histidine kinase</fullName>
        <ecNumber evidence="3">2.7.13.3</ecNumber>
    </recommendedName>
</protein>
<keyword evidence="10 14" id="KW-1133">Transmembrane helix</keyword>
<evidence type="ECO:0000256" key="13">
    <source>
        <dbReference type="ARBA" id="ARBA00057300"/>
    </source>
</evidence>
<keyword evidence="12 14" id="KW-0472">Membrane</keyword>
<dbReference type="OrthoDB" id="9806130at2"/>
<dbReference type="InterPro" id="IPR003594">
    <property type="entry name" value="HATPase_dom"/>
</dbReference>
<evidence type="ECO:0000256" key="9">
    <source>
        <dbReference type="ARBA" id="ARBA00022840"/>
    </source>
</evidence>
<evidence type="ECO:0000256" key="1">
    <source>
        <dbReference type="ARBA" id="ARBA00000085"/>
    </source>
</evidence>
<dbReference type="SUPFAM" id="SSF47384">
    <property type="entry name" value="Homodimeric domain of signal transducing histidine kinase"/>
    <property type="match status" value="1"/>
</dbReference>
<feature type="transmembrane region" description="Helical" evidence="14">
    <location>
        <begin position="477"/>
        <end position="497"/>
    </location>
</feature>
<dbReference type="Pfam" id="PF00512">
    <property type="entry name" value="HisKA"/>
    <property type="match status" value="1"/>
</dbReference>
<dbReference type="Pfam" id="PF00582">
    <property type="entry name" value="Usp"/>
    <property type="match status" value="1"/>
</dbReference>
<dbReference type="InterPro" id="IPR004358">
    <property type="entry name" value="Sig_transdc_His_kin-like_C"/>
</dbReference>
<keyword evidence="6 14" id="KW-0812">Transmembrane</keyword>
<dbReference type="SUPFAM" id="SSF55781">
    <property type="entry name" value="GAF domain-like"/>
    <property type="match status" value="1"/>
</dbReference>
<evidence type="ECO:0000256" key="10">
    <source>
        <dbReference type="ARBA" id="ARBA00022989"/>
    </source>
</evidence>
<dbReference type="Gene3D" id="3.30.450.40">
    <property type="match status" value="1"/>
</dbReference>
<dbReference type="SUPFAM" id="SSF52540">
    <property type="entry name" value="P-loop containing nucleoside triphosphate hydrolases"/>
    <property type="match status" value="1"/>
</dbReference>
<dbReference type="EC" id="2.7.13.3" evidence="3"/>
<evidence type="ECO:0000256" key="3">
    <source>
        <dbReference type="ARBA" id="ARBA00012438"/>
    </source>
</evidence>
<dbReference type="Pfam" id="PF02518">
    <property type="entry name" value="HATPase_c"/>
    <property type="match status" value="1"/>
</dbReference>
<dbReference type="InterPro" id="IPR003852">
    <property type="entry name" value="Sig_transdc_His_kinase_KdpD_N"/>
</dbReference>
<evidence type="ECO:0000256" key="12">
    <source>
        <dbReference type="ARBA" id="ARBA00023136"/>
    </source>
</evidence>
<dbReference type="FunFam" id="3.30.565.10:FF:000042">
    <property type="entry name" value="Two-component sensor histidine kinase KdpD"/>
    <property type="match status" value="1"/>
</dbReference>
<keyword evidence="11" id="KW-0902">Two-component regulatory system</keyword>
<dbReference type="SUPFAM" id="SSF52402">
    <property type="entry name" value="Adenine nucleotide alpha hydrolases-like"/>
    <property type="match status" value="1"/>
</dbReference>
<dbReference type="Gene3D" id="3.40.50.300">
    <property type="entry name" value="P-loop containing nucleotide triphosphate hydrolases"/>
    <property type="match status" value="1"/>
</dbReference>
<dbReference type="InterPro" id="IPR003018">
    <property type="entry name" value="GAF"/>
</dbReference>
<reference evidence="17" key="1">
    <citation type="submission" date="2017-12" db="EMBL/GenBank/DDBJ databases">
        <title>Draft genome sequence of Telmatospirillum siberiense 26-4b1T, an acidotolerant peatland alphaproteobacterium potentially involved in sulfur cycling.</title>
        <authorList>
            <person name="Hausmann B."/>
            <person name="Pjevac P."/>
            <person name="Schreck K."/>
            <person name="Herbold C.W."/>
            <person name="Daims H."/>
            <person name="Wagner M."/>
            <person name="Pester M."/>
            <person name="Loy A."/>
        </authorList>
    </citation>
    <scope>NUCLEOTIDE SEQUENCE [LARGE SCALE GENOMIC DNA]</scope>
    <source>
        <strain evidence="17">26-4b1</strain>
    </source>
</reference>
<comment type="function">
    <text evidence="13">Member of the two-component regulatory system KdpD/KdpE involved in the regulation of the kdp operon. KdpD may function as a membrane-associated protein kinase that phosphorylates KdpE in response to environmental signals.</text>
</comment>
<dbReference type="InterPro" id="IPR014729">
    <property type="entry name" value="Rossmann-like_a/b/a_fold"/>
</dbReference>
<dbReference type="GO" id="GO:0042802">
    <property type="term" value="F:identical protein binding"/>
    <property type="evidence" value="ECO:0007669"/>
    <property type="project" value="UniProtKB-ARBA"/>
</dbReference>
<accession>A0A2N3PY86</accession>
<dbReference type="InterPro" id="IPR029016">
    <property type="entry name" value="GAF-like_dom_sf"/>
</dbReference>
<dbReference type="GO" id="GO:0005886">
    <property type="term" value="C:plasma membrane"/>
    <property type="evidence" value="ECO:0007669"/>
    <property type="project" value="TreeGrafter"/>
</dbReference>
<evidence type="ECO:0000256" key="5">
    <source>
        <dbReference type="ARBA" id="ARBA00022679"/>
    </source>
</evidence>
<dbReference type="Gene3D" id="3.40.50.620">
    <property type="entry name" value="HUPs"/>
    <property type="match status" value="1"/>
</dbReference>
<dbReference type="Pfam" id="PF13493">
    <property type="entry name" value="DUF4118"/>
    <property type="match status" value="1"/>
</dbReference>
<comment type="catalytic activity">
    <reaction evidence="1">
        <text>ATP + protein L-histidine = ADP + protein N-phospho-L-histidine.</text>
        <dbReference type="EC" id="2.7.13.3"/>
    </reaction>
</comment>
<proteinExistence type="predicted"/>
<dbReference type="SMART" id="SM00387">
    <property type="entry name" value="HATPase_c"/>
    <property type="match status" value="1"/>
</dbReference>
<dbReference type="InterPro" id="IPR006016">
    <property type="entry name" value="UspA"/>
</dbReference>
<gene>
    <name evidence="16" type="ORF">CWS72_07210</name>
</gene>
<keyword evidence="4" id="KW-0597">Phosphoprotein</keyword>
<keyword evidence="7" id="KW-0547">Nucleotide-binding</keyword>
<dbReference type="InterPro" id="IPR052023">
    <property type="entry name" value="Histidine_kinase_KdpD"/>
</dbReference>
<dbReference type="GO" id="GO:0005524">
    <property type="term" value="F:ATP binding"/>
    <property type="evidence" value="ECO:0007669"/>
    <property type="project" value="UniProtKB-KW"/>
</dbReference>
<dbReference type="EMBL" id="PIUM01000005">
    <property type="protein sequence ID" value="PKU25374.1"/>
    <property type="molecule type" value="Genomic_DNA"/>
</dbReference>
<dbReference type="PRINTS" id="PR00344">
    <property type="entry name" value="BCTRLSENSOR"/>
</dbReference>
<evidence type="ECO:0000256" key="4">
    <source>
        <dbReference type="ARBA" id="ARBA00022553"/>
    </source>
</evidence>
<evidence type="ECO:0000313" key="16">
    <source>
        <dbReference type="EMBL" id="PKU25374.1"/>
    </source>
</evidence>
<dbReference type="InterPro" id="IPR036097">
    <property type="entry name" value="HisK_dim/P_sf"/>
</dbReference>
<dbReference type="SMART" id="SM00388">
    <property type="entry name" value="HisKA"/>
    <property type="match status" value="1"/>
</dbReference>
<evidence type="ECO:0000259" key="15">
    <source>
        <dbReference type="PROSITE" id="PS50109"/>
    </source>
</evidence>
<dbReference type="InterPro" id="IPR038318">
    <property type="entry name" value="KdpD_sf"/>
</dbReference>
<dbReference type="Gene3D" id="3.30.565.10">
    <property type="entry name" value="Histidine kinase-like ATPase, C-terminal domain"/>
    <property type="match status" value="1"/>
</dbReference>
<evidence type="ECO:0000256" key="2">
    <source>
        <dbReference type="ARBA" id="ARBA00004141"/>
    </source>
</evidence>
<dbReference type="GO" id="GO:0005737">
    <property type="term" value="C:cytoplasm"/>
    <property type="evidence" value="ECO:0007669"/>
    <property type="project" value="UniProtKB-ARBA"/>
</dbReference>
<dbReference type="FunFam" id="3.40.50.300:FF:000483">
    <property type="entry name" value="Sensor histidine kinase KdpD"/>
    <property type="match status" value="1"/>
</dbReference>
<dbReference type="PROSITE" id="PS50109">
    <property type="entry name" value="HIS_KIN"/>
    <property type="match status" value="1"/>
</dbReference>
<dbReference type="Pfam" id="PF02702">
    <property type="entry name" value="KdpD"/>
    <property type="match status" value="1"/>
</dbReference>
<dbReference type="CDD" id="cd00075">
    <property type="entry name" value="HATPase"/>
    <property type="match status" value="1"/>
</dbReference>
<evidence type="ECO:0000256" key="7">
    <source>
        <dbReference type="ARBA" id="ARBA00022741"/>
    </source>
</evidence>
<dbReference type="Proteomes" id="UP000233293">
    <property type="component" value="Unassembled WGS sequence"/>
</dbReference>
<dbReference type="InterPro" id="IPR025201">
    <property type="entry name" value="KdpD_TM"/>
</dbReference>
<dbReference type="Gene3D" id="1.20.120.620">
    <property type="entry name" value="Backbone structure of the membrane domain of e. Coli histidine kinase receptor kdpd"/>
    <property type="match status" value="1"/>
</dbReference>
<dbReference type="PANTHER" id="PTHR45569">
    <property type="entry name" value="SENSOR PROTEIN KDPD"/>
    <property type="match status" value="1"/>
</dbReference>
<keyword evidence="17" id="KW-1185">Reference proteome</keyword>
<feature type="transmembrane region" description="Helical" evidence="14">
    <location>
        <begin position="422"/>
        <end position="441"/>
    </location>
</feature>
<evidence type="ECO:0000256" key="14">
    <source>
        <dbReference type="SAM" id="Phobius"/>
    </source>
</evidence>
<keyword evidence="5" id="KW-0808">Transferase</keyword>
<evidence type="ECO:0000256" key="11">
    <source>
        <dbReference type="ARBA" id="ARBA00023012"/>
    </source>
</evidence>
<dbReference type="GO" id="GO:0000155">
    <property type="term" value="F:phosphorelay sensor kinase activity"/>
    <property type="evidence" value="ECO:0007669"/>
    <property type="project" value="InterPro"/>
</dbReference>
<dbReference type="InterPro" id="IPR003661">
    <property type="entry name" value="HisK_dim/P_dom"/>
</dbReference>
<dbReference type="Pfam" id="PF13492">
    <property type="entry name" value="GAF_3"/>
    <property type="match status" value="1"/>
</dbReference>
<feature type="transmembrane region" description="Helical" evidence="14">
    <location>
        <begin position="448"/>
        <end position="465"/>
    </location>
</feature>
<dbReference type="InterPro" id="IPR036890">
    <property type="entry name" value="HATPase_C_sf"/>
</dbReference>
<dbReference type="CDD" id="cd00082">
    <property type="entry name" value="HisKA"/>
    <property type="match status" value="1"/>
</dbReference>
<feature type="domain" description="Histidine kinase" evidence="15">
    <location>
        <begin position="672"/>
        <end position="889"/>
    </location>
</feature>
<feature type="transmembrane region" description="Helical" evidence="14">
    <location>
        <begin position="397"/>
        <end position="416"/>
    </location>
</feature>
<dbReference type="InterPro" id="IPR027417">
    <property type="entry name" value="P-loop_NTPase"/>
</dbReference>
<comment type="caution">
    <text evidence="16">The sequence shown here is derived from an EMBL/GenBank/DDBJ whole genome shotgun (WGS) entry which is preliminary data.</text>
</comment>